<dbReference type="KEGG" id="yag:AABB28_15310"/>
<dbReference type="Gene3D" id="3.40.50.1820">
    <property type="entry name" value="alpha/beta hydrolase"/>
    <property type="match status" value="1"/>
</dbReference>
<name>A0AAN0M7Y6_9RHOB</name>
<dbReference type="Pfam" id="PF12697">
    <property type="entry name" value="Abhydrolase_6"/>
    <property type="match status" value="1"/>
</dbReference>
<dbReference type="EMBL" id="CP151762">
    <property type="protein sequence ID" value="WZU63206.1"/>
    <property type="molecule type" value="Genomic_DNA"/>
</dbReference>
<keyword evidence="2" id="KW-0378">Hydrolase</keyword>
<dbReference type="InterPro" id="IPR000073">
    <property type="entry name" value="AB_hydrolase_1"/>
</dbReference>
<sequence length="261" mass="27850">MPDAFGHNIHSVTVGEGAPTVMIHCMLGRHQAMLPLAKAIGGRATLIDLPGHGRSDAWDGKTEYQSLVAEAAQQCCAGPTHVIGHSFGATAALRLAVENPALVSRLTLIEPVFFAAAKGTAEFTAHMKAFRPFIAAMLMGDEERAAEIFNAQWSDSDWAELSERRKAYLIQRIFLVVAGGAAIEEDVDGITSEARLGALNIPVTLIRGAQTQPVIKAVHDRLVARIPQATDHEVANAGHMIALTHVADIAEIIRAGDQETG</sequence>
<dbReference type="PANTHER" id="PTHR43689">
    <property type="entry name" value="HYDROLASE"/>
    <property type="match status" value="1"/>
</dbReference>
<dbReference type="PRINTS" id="PR00111">
    <property type="entry name" value="ABHYDROLASE"/>
</dbReference>
<feature type="domain" description="AB hydrolase-1" evidence="1">
    <location>
        <begin position="21"/>
        <end position="251"/>
    </location>
</feature>
<reference evidence="2 3" key="1">
    <citation type="submission" date="2024-04" db="EMBL/GenBank/DDBJ databases">
        <title>Phylogenomic analyses of a clade within the roseobacter group suggest taxonomic reassignments of species of the genera Aestuariivita, Citreicella, Loktanella, Nautella, Pelagibaca, Ruegeria, Thalassobius, Thiobacimonas and Tropicibacter, and the proposal o.</title>
        <authorList>
            <person name="Jeon C.O."/>
        </authorList>
    </citation>
    <scope>NUCLEOTIDE SEQUENCE [LARGE SCALE GENOMIC DNA]</scope>
    <source>
        <strain evidence="2 3">G8-12</strain>
    </source>
</reference>
<evidence type="ECO:0000313" key="2">
    <source>
        <dbReference type="EMBL" id="WZU63206.1"/>
    </source>
</evidence>
<dbReference type="Proteomes" id="UP001451782">
    <property type="component" value="Chromosome"/>
</dbReference>
<proteinExistence type="predicted"/>
<dbReference type="RefSeq" id="WP_342069602.1">
    <property type="nucleotide sequence ID" value="NZ_CP151762.1"/>
</dbReference>
<evidence type="ECO:0000259" key="1">
    <source>
        <dbReference type="Pfam" id="PF12697"/>
    </source>
</evidence>
<dbReference type="GO" id="GO:0016787">
    <property type="term" value="F:hydrolase activity"/>
    <property type="evidence" value="ECO:0007669"/>
    <property type="project" value="UniProtKB-KW"/>
</dbReference>
<organism evidence="2 3">
    <name type="scientific">Yoonia algicola</name>
    <dbReference type="NCBI Taxonomy" id="3137368"/>
    <lineage>
        <taxon>Bacteria</taxon>
        <taxon>Pseudomonadati</taxon>
        <taxon>Pseudomonadota</taxon>
        <taxon>Alphaproteobacteria</taxon>
        <taxon>Rhodobacterales</taxon>
        <taxon>Paracoccaceae</taxon>
        <taxon>Yoonia</taxon>
    </lineage>
</organism>
<protein>
    <submittedName>
        <fullName evidence="2">Alpha/beta hydrolase</fullName>
    </submittedName>
</protein>
<keyword evidence="3" id="KW-1185">Reference proteome</keyword>
<evidence type="ECO:0000313" key="3">
    <source>
        <dbReference type="Proteomes" id="UP001451782"/>
    </source>
</evidence>
<dbReference type="SUPFAM" id="SSF53474">
    <property type="entry name" value="alpha/beta-Hydrolases"/>
    <property type="match status" value="1"/>
</dbReference>
<accession>A0AAN0M7Y6</accession>
<dbReference type="AlphaFoldDB" id="A0AAN0M7Y6"/>
<gene>
    <name evidence="2" type="ORF">AABB28_15310</name>
</gene>
<dbReference type="InterPro" id="IPR029058">
    <property type="entry name" value="AB_hydrolase_fold"/>
</dbReference>
<dbReference type="PANTHER" id="PTHR43689:SF8">
    <property type="entry name" value="ALPHA_BETA-HYDROLASES SUPERFAMILY PROTEIN"/>
    <property type="match status" value="1"/>
</dbReference>